<dbReference type="GO" id="GO:0006355">
    <property type="term" value="P:regulation of DNA-templated transcription"/>
    <property type="evidence" value="ECO:0007669"/>
    <property type="project" value="InterPro"/>
</dbReference>
<dbReference type="PROSITE" id="PS51998">
    <property type="entry name" value="DEK_C"/>
    <property type="match status" value="1"/>
</dbReference>
<evidence type="ECO:0000313" key="3">
    <source>
        <dbReference type="Proteomes" id="UP000467840"/>
    </source>
</evidence>
<proteinExistence type="predicted"/>
<accession>A0A6A6NJ66</accession>
<evidence type="ECO:0000259" key="1">
    <source>
        <dbReference type="PROSITE" id="PS51998"/>
    </source>
</evidence>
<dbReference type="InterPro" id="IPR009044">
    <property type="entry name" value="ssDNA-bd_transcriptional_reg"/>
</dbReference>
<dbReference type="Pfam" id="PF02229">
    <property type="entry name" value="PC4"/>
    <property type="match status" value="1"/>
</dbReference>
<feature type="domain" description="DEK-C" evidence="1">
    <location>
        <begin position="3"/>
        <end position="60"/>
    </location>
</feature>
<gene>
    <name evidence="2" type="ORF">GH714_021078</name>
</gene>
<protein>
    <recommendedName>
        <fullName evidence="1">DEK-C domain-containing protein</fullName>
    </recommendedName>
</protein>
<dbReference type="PANTHER" id="PTHR47592:SF6">
    <property type="entry name" value="PBF68 PROTEIN"/>
    <property type="match status" value="1"/>
</dbReference>
<dbReference type="GO" id="GO:0003677">
    <property type="term" value="F:DNA binding"/>
    <property type="evidence" value="ECO:0007669"/>
    <property type="project" value="InterPro"/>
</dbReference>
<reference evidence="2 3" key="1">
    <citation type="journal article" date="2020" name="Mol. Plant">
        <title>The Chromosome-Based Rubber Tree Genome Provides New Insights into Spurge Genome Evolution and Rubber Biosynthesis.</title>
        <authorList>
            <person name="Liu J."/>
            <person name="Shi C."/>
            <person name="Shi C.C."/>
            <person name="Li W."/>
            <person name="Zhang Q.J."/>
            <person name="Zhang Y."/>
            <person name="Li K."/>
            <person name="Lu H.F."/>
            <person name="Shi C."/>
            <person name="Zhu S.T."/>
            <person name="Xiao Z.Y."/>
            <person name="Nan H."/>
            <person name="Yue Y."/>
            <person name="Zhu X.G."/>
            <person name="Wu Y."/>
            <person name="Hong X.N."/>
            <person name="Fan G.Y."/>
            <person name="Tong Y."/>
            <person name="Zhang D."/>
            <person name="Mao C.L."/>
            <person name="Liu Y.L."/>
            <person name="Hao S.J."/>
            <person name="Liu W.Q."/>
            <person name="Lv M.Q."/>
            <person name="Zhang H.B."/>
            <person name="Liu Y."/>
            <person name="Hu-Tang G.R."/>
            <person name="Wang J.P."/>
            <person name="Wang J.H."/>
            <person name="Sun Y.H."/>
            <person name="Ni S.B."/>
            <person name="Chen W.B."/>
            <person name="Zhang X.C."/>
            <person name="Jiao Y.N."/>
            <person name="Eichler E.E."/>
            <person name="Li G.H."/>
            <person name="Liu X."/>
            <person name="Gao L.Z."/>
        </authorList>
    </citation>
    <scope>NUCLEOTIDE SEQUENCE [LARGE SCALE GENOMIC DNA]</scope>
    <source>
        <strain evidence="3">cv. GT1</strain>
        <tissue evidence="2">Leaf</tissue>
    </source>
</reference>
<dbReference type="Proteomes" id="UP000467840">
    <property type="component" value="Chromosome 5"/>
</dbReference>
<keyword evidence="3" id="KW-1185">Reference proteome</keyword>
<dbReference type="PANTHER" id="PTHR47592">
    <property type="entry name" value="PBF68 PROTEIN"/>
    <property type="match status" value="1"/>
</dbReference>
<evidence type="ECO:0000313" key="2">
    <source>
        <dbReference type="EMBL" id="KAF2324892.1"/>
    </source>
</evidence>
<dbReference type="EMBL" id="JAAGAX010000001">
    <property type="protein sequence ID" value="KAF2324892.1"/>
    <property type="molecule type" value="Genomic_DNA"/>
</dbReference>
<organism evidence="2 3">
    <name type="scientific">Hevea brasiliensis</name>
    <name type="common">Para rubber tree</name>
    <name type="synonym">Siphonia brasiliensis</name>
    <dbReference type="NCBI Taxonomy" id="3981"/>
    <lineage>
        <taxon>Eukaryota</taxon>
        <taxon>Viridiplantae</taxon>
        <taxon>Streptophyta</taxon>
        <taxon>Embryophyta</taxon>
        <taxon>Tracheophyta</taxon>
        <taxon>Spermatophyta</taxon>
        <taxon>Magnoliopsida</taxon>
        <taxon>eudicotyledons</taxon>
        <taxon>Gunneridae</taxon>
        <taxon>Pentapetalae</taxon>
        <taxon>rosids</taxon>
        <taxon>fabids</taxon>
        <taxon>Malpighiales</taxon>
        <taxon>Euphorbiaceae</taxon>
        <taxon>Crotonoideae</taxon>
        <taxon>Micrandreae</taxon>
        <taxon>Hevea</taxon>
    </lineage>
</organism>
<dbReference type="Gene3D" id="2.30.31.10">
    <property type="entry name" value="Transcriptional Coactivator Pc4, Chain A"/>
    <property type="match status" value="1"/>
</dbReference>
<sequence length="614" mass="70407">MEPEIQLKIQEAVFDILKKADMDEMTEFKVRVAASERLGIDLSDIHCKRFIRGLVESFLLSTMEVGAEDGKEADAMDGVQVKTREMAREGQEAMHEKEFDGMGNHIICKLSKKRNVVIQDFKGKSSVWIREFYHKDGRQVPTNKGISLTAEQWSAFRKSVPLIEEAIMKMTSNLRSNPHCELNEQIFNLVTASTPCEFNRQVFNMVTASTNVLSGEASNLVIASTPCELNRQISNMATSSTRRLNGEASNLATASMPHNEQVSTSVTNSTPNEHNGQVTDSVIASSLREFIPFDINRFDGKNYQFWAPHMELFLNKLKIAYVLTDPCPTVAIRPEASAEEIAQAKAAEKKWFNDDHLCRHNILSSLSDALYYQYSKKTKSARELWEELKLVYLYEEFGKKRSQVRNYIEFQIVDERPVLDQVQELNNIADSIVASGMFFDEKFHVSVIISKLPPSWKGFCIKLMCEEYLPFRMLMDHVRMEEESRNQEKQLESSNSACFNHAKNLGPRMRDMKKPRMNGKRLETERDNKALVCHFCEKRGHISKHCRNRKFDKEANEKLDEEKLLQRKIQDKCFTGHLTKVLRAIPLVSPALVCKEVPAVFSYSLQKPMAIVQY</sequence>
<dbReference type="InterPro" id="IPR014876">
    <property type="entry name" value="DEK_C"/>
</dbReference>
<dbReference type="SUPFAM" id="SSF54447">
    <property type="entry name" value="ssDNA-binding transcriptional regulator domain"/>
    <property type="match status" value="1"/>
</dbReference>
<dbReference type="Pfam" id="PF08766">
    <property type="entry name" value="DEK_C"/>
    <property type="match status" value="1"/>
</dbReference>
<comment type="caution">
    <text evidence="2">The sequence shown here is derived from an EMBL/GenBank/DDBJ whole genome shotgun (WGS) entry which is preliminary data.</text>
</comment>
<dbReference type="AlphaFoldDB" id="A0A6A6NJ66"/>
<dbReference type="Pfam" id="PF14223">
    <property type="entry name" value="Retrotran_gag_2"/>
    <property type="match status" value="1"/>
</dbReference>
<name>A0A6A6NJ66_HEVBR</name>
<dbReference type="InterPro" id="IPR003173">
    <property type="entry name" value="PC4_C"/>
</dbReference>